<sequence>MMPIPDFDHNDFSFPLEVERGAVVPLEVAVLLHFLLAEFHLQLLSFYSVFDFCLKHDLGKSCMLVARDDFCPASMDQLAILGKQKRLNPKKIDVVIVDTAGSLQVILAQILAEKSLWIIEAMTSDPIKQGYDRDTNMIHTE</sequence>
<gene>
    <name evidence="1" type="ORF">VNO77_42942</name>
</gene>
<accession>A0AAN9PPL1</accession>
<evidence type="ECO:0000313" key="2">
    <source>
        <dbReference type="Proteomes" id="UP001367508"/>
    </source>
</evidence>
<comment type="caution">
    <text evidence="1">The sequence shown here is derived from an EMBL/GenBank/DDBJ whole genome shotgun (WGS) entry which is preliminary data.</text>
</comment>
<dbReference type="Proteomes" id="UP001367508">
    <property type="component" value="Unassembled WGS sequence"/>
</dbReference>
<evidence type="ECO:0008006" key="3">
    <source>
        <dbReference type="Google" id="ProtNLM"/>
    </source>
</evidence>
<dbReference type="EMBL" id="JAYMYQ010000011">
    <property type="protein sequence ID" value="KAK7305043.1"/>
    <property type="molecule type" value="Genomic_DNA"/>
</dbReference>
<organism evidence="1 2">
    <name type="scientific">Canavalia gladiata</name>
    <name type="common">Sword bean</name>
    <name type="synonym">Dolichos gladiatus</name>
    <dbReference type="NCBI Taxonomy" id="3824"/>
    <lineage>
        <taxon>Eukaryota</taxon>
        <taxon>Viridiplantae</taxon>
        <taxon>Streptophyta</taxon>
        <taxon>Embryophyta</taxon>
        <taxon>Tracheophyta</taxon>
        <taxon>Spermatophyta</taxon>
        <taxon>Magnoliopsida</taxon>
        <taxon>eudicotyledons</taxon>
        <taxon>Gunneridae</taxon>
        <taxon>Pentapetalae</taxon>
        <taxon>rosids</taxon>
        <taxon>fabids</taxon>
        <taxon>Fabales</taxon>
        <taxon>Fabaceae</taxon>
        <taxon>Papilionoideae</taxon>
        <taxon>50 kb inversion clade</taxon>
        <taxon>NPAAA clade</taxon>
        <taxon>indigoferoid/millettioid clade</taxon>
        <taxon>Phaseoleae</taxon>
        <taxon>Canavalia</taxon>
    </lineage>
</organism>
<reference evidence="1 2" key="1">
    <citation type="submission" date="2024-01" db="EMBL/GenBank/DDBJ databases">
        <title>The genomes of 5 underutilized Papilionoideae crops provide insights into root nodulation and disease resistanc.</title>
        <authorList>
            <person name="Jiang F."/>
        </authorList>
    </citation>
    <scope>NUCLEOTIDE SEQUENCE [LARGE SCALE GENOMIC DNA]</scope>
    <source>
        <strain evidence="1">LVBAO_FW01</strain>
        <tissue evidence="1">Leaves</tissue>
    </source>
</reference>
<keyword evidence="2" id="KW-1185">Reference proteome</keyword>
<evidence type="ECO:0000313" key="1">
    <source>
        <dbReference type="EMBL" id="KAK7305043.1"/>
    </source>
</evidence>
<dbReference type="AlphaFoldDB" id="A0AAN9PPL1"/>
<name>A0AAN9PPL1_CANGL</name>
<protein>
    <recommendedName>
        <fullName evidence="3">SRP54-type proteins GTP-binding domain-containing protein</fullName>
    </recommendedName>
</protein>
<proteinExistence type="predicted"/>